<dbReference type="SMART" id="SM00360">
    <property type="entry name" value="RRM"/>
    <property type="match status" value="1"/>
</dbReference>
<feature type="region of interest" description="Disordered" evidence="3">
    <location>
        <begin position="1"/>
        <end position="70"/>
    </location>
</feature>
<sequence>MGLGQQAQLSHVPLPLQVHYQPPGGPYQVQYPPPNSDPNAASSSDHHHQQQHLYANSNQQQQVATSSASTGFGTVGPTVSAAPVSANASASVSAATNSNSVISAPAQVNRPVLQQVQQLFQKDMQTITPEAIEGVKAALASSEAEQPTHPKKRAVPRKAAGFIWEDPTLADWPDNDHRLFCGDLGNEVNDEVLTKAFAKYSSFNMARVVRDKRTGKTKGYGFVSFSNPSDLAAALKEMNGKYVGNRPIKLRKSTWKERTDEDALLRQKNAKKQKTSGRKSGVLHK</sequence>
<dbReference type="EMBL" id="BFEA01000065">
    <property type="protein sequence ID" value="GBG65736.1"/>
    <property type="molecule type" value="Genomic_DNA"/>
</dbReference>
<keyword evidence="1 2" id="KW-0694">RNA-binding</keyword>
<evidence type="ECO:0000259" key="4">
    <source>
        <dbReference type="PROSITE" id="PS50102"/>
    </source>
</evidence>
<dbReference type="InterPro" id="IPR012677">
    <property type="entry name" value="Nucleotide-bd_a/b_plait_sf"/>
</dbReference>
<dbReference type="InterPro" id="IPR034215">
    <property type="entry name" value="RBM42_RRM"/>
</dbReference>
<evidence type="ECO:0000256" key="2">
    <source>
        <dbReference type="PROSITE-ProRule" id="PRU00176"/>
    </source>
</evidence>
<dbReference type="FunFam" id="3.30.70.330:FF:000309">
    <property type="entry name" value="RNA-binding protein 42"/>
    <property type="match status" value="1"/>
</dbReference>
<dbReference type="SUPFAM" id="SSF54928">
    <property type="entry name" value="RNA-binding domain, RBD"/>
    <property type="match status" value="1"/>
</dbReference>
<dbReference type="PROSITE" id="PS50102">
    <property type="entry name" value="RRM"/>
    <property type="match status" value="1"/>
</dbReference>
<name>A0A388K6S9_CHABU</name>
<dbReference type="GO" id="GO:0003729">
    <property type="term" value="F:mRNA binding"/>
    <property type="evidence" value="ECO:0007669"/>
    <property type="project" value="InterPro"/>
</dbReference>
<dbReference type="Pfam" id="PF00076">
    <property type="entry name" value="RRM_1"/>
    <property type="match status" value="1"/>
</dbReference>
<dbReference type="AlphaFoldDB" id="A0A388K6S9"/>
<evidence type="ECO:0000313" key="6">
    <source>
        <dbReference type="Proteomes" id="UP000265515"/>
    </source>
</evidence>
<keyword evidence="6" id="KW-1185">Reference proteome</keyword>
<dbReference type="InterPro" id="IPR050825">
    <property type="entry name" value="RBM42_RBP45_47-like"/>
</dbReference>
<dbReference type="Proteomes" id="UP000265515">
    <property type="component" value="Unassembled WGS sequence"/>
</dbReference>
<dbReference type="CDD" id="cd12383">
    <property type="entry name" value="RRM_RBM42"/>
    <property type="match status" value="1"/>
</dbReference>
<dbReference type="PANTHER" id="PTHR47640:SF11">
    <property type="entry name" value="RNA-BINDING PROTEIN 42"/>
    <property type="match status" value="1"/>
</dbReference>
<proteinExistence type="predicted"/>
<protein>
    <recommendedName>
        <fullName evidence="4">RRM domain-containing protein</fullName>
    </recommendedName>
</protein>
<dbReference type="Gramene" id="GBG65736">
    <property type="protein sequence ID" value="GBG65736"/>
    <property type="gene ID" value="CBR_g52330"/>
</dbReference>
<dbReference type="InterPro" id="IPR000504">
    <property type="entry name" value="RRM_dom"/>
</dbReference>
<feature type="region of interest" description="Disordered" evidence="3">
    <location>
        <begin position="259"/>
        <end position="285"/>
    </location>
</feature>
<feature type="compositionally biased region" description="Low complexity" evidence="3">
    <location>
        <begin position="20"/>
        <end position="30"/>
    </location>
</feature>
<dbReference type="InterPro" id="IPR035979">
    <property type="entry name" value="RBD_domain_sf"/>
</dbReference>
<evidence type="ECO:0000256" key="1">
    <source>
        <dbReference type="ARBA" id="ARBA00022884"/>
    </source>
</evidence>
<organism evidence="5 6">
    <name type="scientific">Chara braunii</name>
    <name type="common">Braun's stonewort</name>
    <dbReference type="NCBI Taxonomy" id="69332"/>
    <lineage>
        <taxon>Eukaryota</taxon>
        <taxon>Viridiplantae</taxon>
        <taxon>Streptophyta</taxon>
        <taxon>Charophyceae</taxon>
        <taxon>Charales</taxon>
        <taxon>Characeae</taxon>
        <taxon>Chara</taxon>
    </lineage>
</organism>
<dbReference type="PANTHER" id="PTHR47640">
    <property type="entry name" value="TRNA SELENOCYSTEINE 1-ASSOCIATED PROTEIN 1-RELATED-RELATED"/>
    <property type="match status" value="1"/>
</dbReference>
<dbReference type="OrthoDB" id="1749473at2759"/>
<comment type="caution">
    <text evidence="5">The sequence shown here is derived from an EMBL/GenBank/DDBJ whole genome shotgun (WGS) entry which is preliminary data.</text>
</comment>
<feature type="compositionally biased region" description="Low complexity" evidence="3">
    <location>
        <begin position="51"/>
        <end position="70"/>
    </location>
</feature>
<evidence type="ECO:0000313" key="5">
    <source>
        <dbReference type="EMBL" id="GBG65736.1"/>
    </source>
</evidence>
<feature type="domain" description="RRM" evidence="4">
    <location>
        <begin position="177"/>
        <end position="255"/>
    </location>
</feature>
<dbReference type="Gene3D" id="3.30.70.330">
    <property type="match status" value="1"/>
</dbReference>
<gene>
    <name evidence="5" type="ORF">CBR_g52330</name>
</gene>
<accession>A0A388K6S9</accession>
<evidence type="ECO:0000256" key="3">
    <source>
        <dbReference type="SAM" id="MobiDB-lite"/>
    </source>
</evidence>
<feature type="compositionally biased region" description="Basic residues" evidence="3">
    <location>
        <begin position="268"/>
        <end position="285"/>
    </location>
</feature>
<reference evidence="5 6" key="1">
    <citation type="journal article" date="2018" name="Cell">
        <title>The Chara Genome: Secondary Complexity and Implications for Plant Terrestrialization.</title>
        <authorList>
            <person name="Nishiyama T."/>
            <person name="Sakayama H."/>
            <person name="Vries J.D."/>
            <person name="Buschmann H."/>
            <person name="Saint-Marcoux D."/>
            <person name="Ullrich K.K."/>
            <person name="Haas F.B."/>
            <person name="Vanderstraeten L."/>
            <person name="Becker D."/>
            <person name="Lang D."/>
            <person name="Vosolsobe S."/>
            <person name="Rombauts S."/>
            <person name="Wilhelmsson P.K.I."/>
            <person name="Janitza P."/>
            <person name="Kern R."/>
            <person name="Heyl A."/>
            <person name="Rumpler F."/>
            <person name="Villalobos L.I.A.C."/>
            <person name="Clay J.M."/>
            <person name="Skokan R."/>
            <person name="Toyoda A."/>
            <person name="Suzuki Y."/>
            <person name="Kagoshima H."/>
            <person name="Schijlen E."/>
            <person name="Tajeshwar N."/>
            <person name="Catarino B."/>
            <person name="Hetherington A.J."/>
            <person name="Saltykova A."/>
            <person name="Bonnot C."/>
            <person name="Breuninger H."/>
            <person name="Symeonidi A."/>
            <person name="Radhakrishnan G.V."/>
            <person name="Van Nieuwerburgh F."/>
            <person name="Deforce D."/>
            <person name="Chang C."/>
            <person name="Karol K.G."/>
            <person name="Hedrich R."/>
            <person name="Ulvskov P."/>
            <person name="Glockner G."/>
            <person name="Delwiche C.F."/>
            <person name="Petrasek J."/>
            <person name="Van de Peer Y."/>
            <person name="Friml J."/>
            <person name="Beilby M."/>
            <person name="Dolan L."/>
            <person name="Kohara Y."/>
            <person name="Sugano S."/>
            <person name="Fujiyama A."/>
            <person name="Delaux P.-M."/>
            <person name="Quint M."/>
            <person name="TheiBen G."/>
            <person name="Hagemann M."/>
            <person name="Harholt J."/>
            <person name="Dunand C."/>
            <person name="Zachgo S."/>
            <person name="Langdale J."/>
            <person name="Maumus F."/>
            <person name="Straeten D.V.D."/>
            <person name="Gould S.B."/>
            <person name="Rensing S.A."/>
        </authorList>
    </citation>
    <scope>NUCLEOTIDE SEQUENCE [LARGE SCALE GENOMIC DNA]</scope>
    <source>
        <strain evidence="5 6">S276</strain>
    </source>
</reference>
<dbReference type="STRING" id="69332.A0A388K6S9"/>